<evidence type="ECO:0008006" key="5">
    <source>
        <dbReference type="Google" id="ProtNLM"/>
    </source>
</evidence>
<dbReference type="Proteomes" id="UP000627838">
    <property type="component" value="Unassembled WGS sequence"/>
</dbReference>
<evidence type="ECO:0000256" key="1">
    <source>
        <dbReference type="SAM" id="MobiDB-lite"/>
    </source>
</evidence>
<keyword evidence="2" id="KW-0472">Membrane</keyword>
<keyword evidence="2" id="KW-1133">Transmembrane helix</keyword>
<sequence length="485" mass="49899">MDVACKAKEAVNGWFGDLVSSAADTVFDLLGSSVLGTPELDDPGMGRARELWGVAQTIANTCFVLVVTAGGVLLMAGHTLPGSELTPGELISRLAGAFLASNLSLIVLGYAITLANGLSGAFLSMGAQAIDPGVVAEVIAGYVVAQLVPFNAFPALVALAAVVLALCVVVIYIVRVAITIVLIAAAPLALMFHALPATDGLARLWWRGITGILAIQVCQSLVLATAVRLLFTDSGDDRGSVLGLPSIGDFTDLLLAVCLLWLMVRIPAWVARTVWRPAQPRLLSGLLKSLVLYRLLGRVLPRGRGNTVAFQHPPPPPPPPPPPRGWPQRLALPGPSRPQLPAGPQPGPALPAGPSPAPAAPAGPTPSALPAGPAPSALPAGGPPPLALPAGPAPAPASGSAAGGRAMQLPLPIPKPNPATKRPVQTTLPVSTIRVPRPPAASPPAAPAGPRGRSGQLMLPGMPRRPVPNRQLTLWTEPPKTRRRR</sequence>
<feature type="region of interest" description="Disordered" evidence="1">
    <location>
        <begin position="306"/>
        <end position="485"/>
    </location>
</feature>
<feature type="compositionally biased region" description="Pro residues" evidence="1">
    <location>
        <begin position="312"/>
        <end position="325"/>
    </location>
</feature>
<feature type="transmembrane region" description="Helical" evidence="2">
    <location>
        <begin position="57"/>
        <end position="77"/>
    </location>
</feature>
<accession>A0ABR9JRQ9</accession>
<proteinExistence type="predicted"/>
<keyword evidence="4" id="KW-1185">Reference proteome</keyword>
<name>A0ABR9JRQ9_9ACTN</name>
<feature type="transmembrane region" description="Helical" evidence="2">
    <location>
        <begin position="204"/>
        <end position="230"/>
    </location>
</feature>
<comment type="caution">
    <text evidence="3">The sequence shown here is derived from an EMBL/GenBank/DDBJ whole genome shotgun (WGS) entry which is preliminary data.</text>
</comment>
<keyword evidence="2" id="KW-0812">Transmembrane</keyword>
<feature type="transmembrane region" description="Helical" evidence="2">
    <location>
        <begin position="97"/>
        <end position="122"/>
    </location>
</feature>
<dbReference type="RefSeq" id="WP_192759838.1">
    <property type="nucleotide sequence ID" value="NZ_JADBDZ010000001.1"/>
</dbReference>
<feature type="compositionally biased region" description="Low complexity" evidence="1">
    <location>
        <begin position="365"/>
        <end position="380"/>
    </location>
</feature>
<reference evidence="3 4" key="1">
    <citation type="submission" date="2020-10" db="EMBL/GenBank/DDBJ databases">
        <title>Sequencing the genomes of 1000 actinobacteria strains.</title>
        <authorList>
            <person name="Klenk H.-P."/>
        </authorList>
    </citation>
    <scope>NUCLEOTIDE SEQUENCE [LARGE SCALE GENOMIC DNA]</scope>
    <source>
        <strain evidence="3 4">DSM 46744</strain>
    </source>
</reference>
<feature type="transmembrane region" description="Helical" evidence="2">
    <location>
        <begin position="159"/>
        <end position="192"/>
    </location>
</feature>
<feature type="transmembrane region" description="Helical" evidence="2">
    <location>
        <begin position="250"/>
        <end position="271"/>
    </location>
</feature>
<dbReference type="Pfam" id="PF19590">
    <property type="entry name" value="TrbL_3"/>
    <property type="match status" value="1"/>
</dbReference>
<gene>
    <name evidence="3" type="ORF">H4W34_003089</name>
</gene>
<evidence type="ECO:0000313" key="4">
    <source>
        <dbReference type="Proteomes" id="UP000627838"/>
    </source>
</evidence>
<feature type="compositionally biased region" description="Pro residues" evidence="1">
    <location>
        <begin position="335"/>
        <end position="364"/>
    </location>
</feature>
<evidence type="ECO:0000256" key="2">
    <source>
        <dbReference type="SAM" id="Phobius"/>
    </source>
</evidence>
<organism evidence="3 4">
    <name type="scientific">Actinomadura algeriensis</name>
    <dbReference type="NCBI Taxonomy" id="1679523"/>
    <lineage>
        <taxon>Bacteria</taxon>
        <taxon>Bacillati</taxon>
        <taxon>Actinomycetota</taxon>
        <taxon>Actinomycetes</taxon>
        <taxon>Streptosporangiales</taxon>
        <taxon>Thermomonosporaceae</taxon>
        <taxon>Actinomadura</taxon>
    </lineage>
</organism>
<feature type="compositionally biased region" description="Pro residues" evidence="1">
    <location>
        <begin position="436"/>
        <end position="447"/>
    </location>
</feature>
<dbReference type="InterPro" id="IPR045782">
    <property type="entry name" value="TrbL_3"/>
</dbReference>
<evidence type="ECO:0000313" key="3">
    <source>
        <dbReference type="EMBL" id="MBE1533256.1"/>
    </source>
</evidence>
<feature type="compositionally biased region" description="Pro residues" evidence="1">
    <location>
        <begin position="381"/>
        <end position="395"/>
    </location>
</feature>
<dbReference type="EMBL" id="JADBDZ010000001">
    <property type="protein sequence ID" value="MBE1533256.1"/>
    <property type="molecule type" value="Genomic_DNA"/>
</dbReference>
<protein>
    <recommendedName>
        <fullName evidence="5">TrbL/VirB6 plasmid conjugal transfer protein</fullName>
    </recommendedName>
</protein>